<organism evidence="1 2">
    <name type="scientific">Pseudoalteromonas qingdaonensis</name>
    <dbReference type="NCBI Taxonomy" id="3131913"/>
    <lineage>
        <taxon>Bacteria</taxon>
        <taxon>Pseudomonadati</taxon>
        <taxon>Pseudomonadota</taxon>
        <taxon>Gammaproteobacteria</taxon>
        <taxon>Alteromonadales</taxon>
        <taxon>Pseudoalteromonadaceae</taxon>
        <taxon>Pseudoalteromonas</taxon>
    </lineage>
</organism>
<dbReference type="Pfam" id="PF12487">
    <property type="entry name" value="DUF3703"/>
    <property type="match status" value="1"/>
</dbReference>
<dbReference type="InterPro" id="IPR022172">
    <property type="entry name" value="DUF3703"/>
</dbReference>
<protein>
    <submittedName>
        <fullName evidence="1">DUF3703 domain-containing protein</fullName>
    </submittedName>
</protein>
<proteinExistence type="predicted"/>
<accession>A0ABU9MYW8</accession>
<evidence type="ECO:0000313" key="1">
    <source>
        <dbReference type="EMBL" id="MEM0515676.1"/>
    </source>
</evidence>
<gene>
    <name evidence="1" type="ORF">WCN91_09690</name>
</gene>
<name>A0ABU9MYW8_9GAMM</name>
<comment type="caution">
    <text evidence="1">The sequence shown here is derived from an EMBL/GenBank/DDBJ whole genome shotgun (WGS) entry which is preliminary data.</text>
</comment>
<reference evidence="1 2" key="1">
    <citation type="submission" date="2024-03" db="EMBL/GenBank/DDBJ databases">
        <title>Pseudoalteromonas qingdaonensis sp. nov., isolated from the intestines of marine benthic organisms.</title>
        <authorList>
            <person name="Lin X."/>
            <person name="Fang S."/>
            <person name="Hu X."/>
        </authorList>
    </citation>
    <scope>NUCLEOTIDE SEQUENCE [LARGE SCALE GENOMIC DNA]</scope>
    <source>
        <strain evidence="1 2">YIC-827</strain>
    </source>
</reference>
<sequence>MNFTQAIRYAVLRELAMARRARVSTQSTQEFKHLENAHVLGQESTYWHTYTHWLMLVWGWKNKAYSEVAGQILRIVGAISKTALGLLPTGNTGGANVSPFKPMVLSPTHAQAINDAKHRCKLAN</sequence>
<dbReference type="EMBL" id="JBCGCU010000009">
    <property type="protein sequence ID" value="MEM0515676.1"/>
    <property type="molecule type" value="Genomic_DNA"/>
</dbReference>
<keyword evidence="2" id="KW-1185">Reference proteome</keyword>
<dbReference type="RefSeq" id="WP_342678520.1">
    <property type="nucleotide sequence ID" value="NZ_JBCGCU010000009.1"/>
</dbReference>
<dbReference type="Proteomes" id="UP001447008">
    <property type="component" value="Unassembled WGS sequence"/>
</dbReference>
<evidence type="ECO:0000313" key="2">
    <source>
        <dbReference type="Proteomes" id="UP001447008"/>
    </source>
</evidence>